<sequence>MTPQVAVIADDLTGAGDTALQFTEAGWTSELLLHTGTSTAEVVAVTTDSRALDPAEAAQRVRDATAEFLGAGVPRLYKKIDSTVRGPVRAEIDAVLDALGPEVIAVVCPAFPAVGRTLVDGTLLVDGTPVADTSVGRDPVTPVTCSHVPTLLDAPLLRLAPERHPDEWAREARATGSRVVVVDAADDHDLDRVAALTAALGDHAVAVGSAGLAAPLARHWREPAGTALVVVTTLHSATAEQAARLRASGVPTLAPTSRQVLDDAAWAEFTGTALATAAQRPEVLLLQAPERGDGSLRADVVSARLGALTAQLVREGEIAGLVATGGDGARAVLSALGGTGIRVTGHVAPGVPLGTVVGGPNAGLPVATKAGGFGGPDVLTEAAHAVGTTRQRPRNDKE</sequence>
<evidence type="ECO:0008006" key="11">
    <source>
        <dbReference type="Google" id="ProtNLM"/>
    </source>
</evidence>
<keyword evidence="5" id="KW-0067">ATP-binding</keyword>
<reference evidence="9 10" key="1">
    <citation type="journal article" date="2012" name="Stand. Genomic Sci.">
        <title>Genome sequence of the soil bacterium Saccharomonospora azurea type strain (NA-128(T)).</title>
        <authorList>
            <person name="Klenk H.P."/>
            <person name="Held B."/>
            <person name="Lucas S."/>
            <person name="Lapidus A."/>
            <person name="Copeland A."/>
            <person name="Hammon N."/>
            <person name="Pitluck S."/>
            <person name="Goodwin L.A."/>
            <person name="Han C."/>
            <person name="Tapia R."/>
            <person name="Brambilla E.M."/>
            <person name="Potter G."/>
            <person name="Land M."/>
            <person name="Ivanova N."/>
            <person name="Rohde M."/>
            <person name="Goker M."/>
            <person name="Detter J.C."/>
            <person name="Kyrpides N.C."/>
            <person name="Woyke T."/>
        </authorList>
    </citation>
    <scope>NUCLEOTIDE SEQUENCE [LARGE SCALE GENOMIC DNA]</scope>
    <source>
        <strain evidence="9 10">NA-128</strain>
    </source>
</reference>
<evidence type="ECO:0000256" key="6">
    <source>
        <dbReference type="ARBA" id="ARBA00023277"/>
    </source>
</evidence>
<proteinExistence type="inferred from homology"/>
<organism evidence="9 10">
    <name type="scientific">Saccharomonospora azurea NA-128</name>
    <dbReference type="NCBI Taxonomy" id="882081"/>
    <lineage>
        <taxon>Bacteria</taxon>
        <taxon>Bacillati</taxon>
        <taxon>Actinomycetota</taxon>
        <taxon>Actinomycetes</taxon>
        <taxon>Pseudonocardiales</taxon>
        <taxon>Pseudonocardiaceae</taxon>
        <taxon>Saccharomonospora</taxon>
    </lineage>
</organism>
<dbReference type="InterPro" id="IPR037051">
    <property type="entry name" value="4-carb_acid_sugar_kinase_N_sf"/>
</dbReference>
<evidence type="ECO:0000256" key="4">
    <source>
        <dbReference type="ARBA" id="ARBA00022777"/>
    </source>
</evidence>
<feature type="domain" description="Four-carbon acid sugar kinase nucleotide binding" evidence="8">
    <location>
        <begin position="228"/>
        <end position="379"/>
    </location>
</feature>
<dbReference type="GO" id="GO:0005524">
    <property type="term" value="F:ATP binding"/>
    <property type="evidence" value="ECO:0007669"/>
    <property type="project" value="UniProtKB-KW"/>
</dbReference>
<evidence type="ECO:0000313" key="9">
    <source>
        <dbReference type="EMBL" id="EHY91265.1"/>
    </source>
</evidence>
<dbReference type="Proteomes" id="UP000004705">
    <property type="component" value="Chromosome"/>
</dbReference>
<protein>
    <recommendedName>
        <fullName evidence="11">Hrp-dependent type III effector protein</fullName>
    </recommendedName>
</protein>
<dbReference type="HOGENOM" id="CLU_029424_0_1_11"/>
<comment type="similarity">
    <text evidence="1">Belongs to the four-carbon acid sugar kinase family.</text>
</comment>
<keyword evidence="4" id="KW-0418">Kinase</keyword>
<dbReference type="RefSeq" id="WP_005445177.1">
    <property type="nucleotide sequence ID" value="NZ_CM001466.1"/>
</dbReference>
<evidence type="ECO:0000256" key="5">
    <source>
        <dbReference type="ARBA" id="ARBA00022840"/>
    </source>
</evidence>
<dbReference type="InterPro" id="IPR010737">
    <property type="entry name" value="4-carb_acid_sugar_kinase_N"/>
</dbReference>
<dbReference type="Gene3D" id="3.40.980.20">
    <property type="entry name" value="Four-carbon acid sugar kinase, nucleotide binding domain"/>
    <property type="match status" value="1"/>
</dbReference>
<evidence type="ECO:0000256" key="1">
    <source>
        <dbReference type="ARBA" id="ARBA00005715"/>
    </source>
</evidence>
<dbReference type="InterPro" id="IPR031475">
    <property type="entry name" value="NBD_C"/>
</dbReference>
<dbReference type="Gene3D" id="3.40.50.10840">
    <property type="entry name" value="Putative sugar-binding, N-terminal domain"/>
    <property type="match status" value="1"/>
</dbReference>
<dbReference type="AlphaFoldDB" id="H8G5Y8"/>
<evidence type="ECO:0000256" key="2">
    <source>
        <dbReference type="ARBA" id="ARBA00022679"/>
    </source>
</evidence>
<name>H8G5Y8_9PSEU</name>
<evidence type="ECO:0000259" key="7">
    <source>
        <dbReference type="Pfam" id="PF07005"/>
    </source>
</evidence>
<dbReference type="Pfam" id="PF07005">
    <property type="entry name" value="SBD_N"/>
    <property type="match status" value="1"/>
</dbReference>
<accession>H8G5Y8</accession>
<dbReference type="Pfam" id="PF17042">
    <property type="entry name" value="NBD_C"/>
    <property type="match status" value="1"/>
</dbReference>
<evidence type="ECO:0000259" key="8">
    <source>
        <dbReference type="Pfam" id="PF17042"/>
    </source>
</evidence>
<keyword evidence="2" id="KW-0808">Transferase</keyword>
<dbReference type="GO" id="GO:0016301">
    <property type="term" value="F:kinase activity"/>
    <property type="evidence" value="ECO:0007669"/>
    <property type="project" value="UniProtKB-KW"/>
</dbReference>
<keyword evidence="10" id="KW-1185">Reference proteome</keyword>
<dbReference type="InterPro" id="IPR042213">
    <property type="entry name" value="NBD_C_sf"/>
</dbReference>
<keyword evidence="6" id="KW-0119">Carbohydrate metabolism</keyword>
<dbReference type="OrthoDB" id="191465at2"/>
<keyword evidence="3" id="KW-0547">Nucleotide-binding</keyword>
<gene>
    <name evidence="9" type="ORF">SacazDRAFT_04425</name>
</gene>
<dbReference type="EMBL" id="CM001466">
    <property type="protein sequence ID" value="EHY91265.1"/>
    <property type="molecule type" value="Genomic_DNA"/>
</dbReference>
<evidence type="ECO:0000256" key="3">
    <source>
        <dbReference type="ARBA" id="ARBA00022741"/>
    </source>
</evidence>
<evidence type="ECO:0000313" key="10">
    <source>
        <dbReference type="Proteomes" id="UP000004705"/>
    </source>
</evidence>
<feature type="domain" description="Four-carbon acid sugar kinase N-terminal" evidence="7">
    <location>
        <begin position="6"/>
        <end position="215"/>
    </location>
</feature>
<dbReference type="SUPFAM" id="SSF142764">
    <property type="entry name" value="YgbK-like"/>
    <property type="match status" value="1"/>
</dbReference>